<evidence type="ECO:0000313" key="1">
    <source>
        <dbReference type="EMBL" id="KAJ7720393.1"/>
    </source>
</evidence>
<keyword evidence="2" id="KW-1185">Reference proteome</keyword>
<reference evidence="1" key="1">
    <citation type="submission" date="2023-03" db="EMBL/GenBank/DDBJ databases">
        <title>Massive genome expansion in bonnet fungi (Mycena s.s.) driven by repeated elements and novel gene families across ecological guilds.</title>
        <authorList>
            <consortium name="Lawrence Berkeley National Laboratory"/>
            <person name="Harder C.B."/>
            <person name="Miyauchi S."/>
            <person name="Viragh M."/>
            <person name="Kuo A."/>
            <person name="Thoen E."/>
            <person name="Andreopoulos B."/>
            <person name="Lu D."/>
            <person name="Skrede I."/>
            <person name="Drula E."/>
            <person name="Henrissat B."/>
            <person name="Morin E."/>
            <person name="Kohler A."/>
            <person name="Barry K."/>
            <person name="LaButti K."/>
            <person name="Morin E."/>
            <person name="Salamov A."/>
            <person name="Lipzen A."/>
            <person name="Mereny Z."/>
            <person name="Hegedus B."/>
            <person name="Baldrian P."/>
            <person name="Stursova M."/>
            <person name="Weitz H."/>
            <person name="Taylor A."/>
            <person name="Grigoriev I.V."/>
            <person name="Nagy L.G."/>
            <person name="Martin F."/>
            <person name="Kauserud H."/>
        </authorList>
    </citation>
    <scope>NUCLEOTIDE SEQUENCE</scope>
    <source>
        <strain evidence="1">CBHHK182m</strain>
    </source>
</reference>
<organism evidence="1 2">
    <name type="scientific">Mycena metata</name>
    <dbReference type="NCBI Taxonomy" id="1033252"/>
    <lineage>
        <taxon>Eukaryota</taxon>
        <taxon>Fungi</taxon>
        <taxon>Dikarya</taxon>
        <taxon>Basidiomycota</taxon>
        <taxon>Agaricomycotina</taxon>
        <taxon>Agaricomycetes</taxon>
        <taxon>Agaricomycetidae</taxon>
        <taxon>Agaricales</taxon>
        <taxon>Marasmiineae</taxon>
        <taxon>Mycenaceae</taxon>
        <taxon>Mycena</taxon>
    </lineage>
</organism>
<accession>A0AAD7MJF7</accession>
<comment type="caution">
    <text evidence="1">The sequence shown here is derived from an EMBL/GenBank/DDBJ whole genome shotgun (WGS) entry which is preliminary data.</text>
</comment>
<protein>
    <submittedName>
        <fullName evidence="1">Uncharacterized protein</fullName>
    </submittedName>
</protein>
<sequence length="171" mass="19195">MGEAVARPKRAAGAAAGSKWAEEAKKKLLAQELGEGWTGVVESWWKLEEAYGFVISTKSHSTTNRPDAVHNWVKNARKGRPAVPGGVKELGKQWGMWWKGINPEWRLRDGELVQDATGDWGILRCPGQNGFLNVVICLKWWYEMMEGAADDIEWKGAVADVQYVLEQMIIR</sequence>
<dbReference type="EMBL" id="JARKIB010000240">
    <property type="protein sequence ID" value="KAJ7720393.1"/>
    <property type="molecule type" value="Genomic_DNA"/>
</dbReference>
<dbReference type="AlphaFoldDB" id="A0AAD7MJF7"/>
<gene>
    <name evidence="1" type="ORF">B0H16DRAFT_1336058</name>
</gene>
<name>A0AAD7MJF7_9AGAR</name>
<dbReference type="Proteomes" id="UP001215598">
    <property type="component" value="Unassembled WGS sequence"/>
</dbReference>
<evidence type="ECO:0000313" key="2">
    <source>
        <dbReference type="Proteomes" id="UP001215598"/>
    </source>
</evidence>
<proteinExistence type="predicted"/>